<dbReference type="PANTHER" id="PTHR23417">
    <property type="entry name" value="3-DEOXY-D-MANNO-OCTULOSONIC-ACID TRANSFERASE/TRNA GUANINE-N 7 - -METHYLTRANSFERASE"/>
    <property type="match status" value="1"/>
</dbReference>
<feature type="binding site" evidence="7">
    <location>
        <begin position="204"/>
        <end position="207"/>
    </location>
    <ligand>
        <name>substrate</name>
    </ligand>
</feature>
<protein>
    <recommendedName>
        <fullName evidence="7">tRNA (guanine-N(7)-)-methyltransferase</fullName>
        <ecNumber evidence="7">2.1.1.33</ecNumber>
    </recommendedName>
    <alternativeName>
        <fullName evidence="7">tRNA (guanine(46)-N(7))-methyltransferase</fullName>
    </alternativeName>
    <alternativeName>
        <fullName evidence="7">tRNA(m7G46)-methyltransferase</fullName>
    </alternativeName>
</protein>
<evidence type="ECO:0000256" key="3">
    <source>
        <dbReference type="ARBA" id="ARBA00022603"/>
    </source>
</evidence>
<feature type="binding site" evidence="7">
    <location>
        <position position="82"/>
    </location>
    <ligand>
        <name>S-adenosyl-L-methionine</name>
        <dbReference type="ChEBI" id="CHEBI:59789"/>
    </ligand>
</feature>
<organism evidence="8 9">
    <name type="scientific">Candidatus Faeciplasma gallinarum</name>
    <dbReference type="NCBI Taxonomy" id="2840799"/>
    <lineage>
        <taxon>Bacteria</taxon>
        <taxon>Bacillati</taxon>
        <taxon>Bacillota</taxon>
        <taxon>Clostridia</taxon>
        <taxon>Eubacteriales</taxon>
        <taxon>Oscillospiraceae</taxon>
        <taxon>Oscillospiraceae incertae sedis</taxon>
        <taxon>Candidatus Faeciplasma</taxon>
    </lineage>
</organism>
<reference evidence="8" key="2">
    <citation type="journal article" date="2021" name="PeerJ">
        <title>Extensive microbial diversity within the chicken gut microbiome revealed by metagenomics and culture.</title>
        <authorList>
            <person name="Gilroy R."/>
            <person name="Ravi A."/>
            <person name="Getino M."/>
            <person name="Pursley I."/>
            <person name="Horton D.L."/>
            <person name="Alikhan N.F."/>
            <person name="Baker D."/>
            <person name="Gharbi K."/>
            <person name="Hall N."/>
            <person name="Watson M."/>
            <person name="Adriaenssens E.M."/>
            <person name="Foster-Nyarko E."/>
            <person name="Jarju S."/>
            <person name="Secka A."/>
            <person name="Antonio M."/>
            <person name="Oren A."/>
            <person name="Chaudhuri R.R."/>
            <person name="La Ragione R."/>
            <person name="Hildebrand F."/>
            <person name="Pallen M.J."/>
        </authorList>
    </citation>
    <scope>NUCLEOTIDE SEQUENCE</scope>
    <source>
        <strain evidence="8">CHK157-1446</strain>
    </source>
</reference>
<dbReference type="PANTHER" id="PTHR23417:SF14">
    <property type="entry name" value="PENTACOTRIPEPTIDE-REPEAT REGION OF PRORP DOMAIN-CONTAINING PROTEIN"/>
    <property type="match status" value="1"/>
</dbReference>
<dbReference type="EC" id="2.1.1.33" evidence="7"/>
<comment type="similarity">
    <text evidence="7">Belongs to the class I-like SAM-binding methyltransferase superfamily. TrmB family.</text>
</comment>
<dbReference type="PROSITE" id="PS51625">
    <property type="entry name" value="SAM_MT_TRMB"/>
    <property type="match status" value="1"/>
</dbReference>
<dbReference type="AlphaFoldDB" id="A0A9D1EPS9"/>
<dbReference type="Proteomes" id="UP000823982">
    <property type="component" value="Unassembled WGS sequence"/>
</dbReference>
<sequence>MRMRRKAHLEQRLDRCVESGKLIILNCEDRNFVTSLEKKEYLDLAGIFKNDNPAVLEIGAGKGQFACELALRNPDINVLAVEMTSNVIVDAAEKAMAKDIPNLVFLRCDARYLEKFIPDGSVTRLYLNFSCPYPKKRYAAHRLTHKNFLRIYEKLLAPGAEIHQKTDNRQFFEFSIDELSDYGFTLKNVCLDLHASDFEGNIVTEYEKRFSDMGQPIYRLEAYLKR</sequence>
<evidence type="ECO:0000256" key="7">
    <source>
        <dbReference type="HAMAP-Rule" id="MF_01057"/>
    </source>
</evidence>
<keyword evidence="6 7" id="KW-0819">tRNA processing</keyword>
<dbReference type="GO" id="GO:0043527">
    <property type="term" value="C:tRNA methyltransferase complex"/>
    <property type="evidence" value="ECO:0007669"/>
    <property type="project" value="TreeGrafter"/>
</dbReference>
<feature type="binding site" evidence="7">
    <location>
        <position position="57"/>
    </location>
    <ligand>
        <name>S-adenosyl-L-methionine</name>
        <dbReference type="ChEBI" id="CHEBI:59789"/>
    </ligand>
</feature>
<comment type="function">
    <text evidence="2 7">Catalyzes the formation of N(7)-methylguanine at position 46 (m7G46) in tRNA.</text>
</comment>
<dbReference type="EMBL" id="DVIR01000059">
    <property type="protein sequence ID" value="HIS25044.1"/>
    <property type="molecule type" value="Genomic_DNA"/>
</dbReference>
<comment type="catalytic activity">
    <reaction evidence="1 7">
        <text>guanosine(46) in tRNA + S-adenosyl-L-methionine = N(7)-methylguanosine(46) in tRNA + S-adenosyl-L-homocysteine</text>
        <dbReference type="Rhea" id="RHEA:42708"/>
        <dbReference type="Rhea" id="RHEA-COMP:10188"/>
        <dbReference type="Rhea" id="RHEA-COMP:10189"/>
        <dbReference type="ChEBI" id="CHEBI:57856"/>
        <dbReference type="ChEBI" id="CHEBI:59789"/>
        <dbReference type="ChEBI" id="CHEBI:74269"/>
        <dbReference type="ChEBI" id="CHEBI:74480"/>
        <dbReference type="EC" id="2.1.1.33"/>
    </reaction>
</comment>
<dbReference type="GO" id="GO:0008176">
    <property type="term" value="F:tRNA (guanine(46)-N7)-methyltransferase activity"/>
    <property type="evidence" value="ECO:0007669"/>
    <property type="project" value="UniProtKB-UniRule"/>
</dbReference>
<evidence type="ECO:0000256" key="4">
    <source>
        <dbReference type="ARBA" id="ARBA00022679"/>
    </source>
</evidence>
<dbReference type="Gene3D" id="3.40.50.150">
    <property type="entry name" value="Vaccinia Virus protein VP39"/>
    <property type="match status" value="1"/>
</dbReference>
<proteinExistence type="inferred from homology"/>
<comment type="pathway">
    <text evidence="7">tRNA modification; N(7)-methylguanine-tRNA biosynthesis.</text>
</comment>
<dbReference type="InterPro" id="IPR055361">
    <property type="entry name" value="tRNA_methyltr_TrmB_bact"/>
</dbReference>
<keyword evidence="3 7" id="KW-0489">Methyltransferase</keyword>
<evidence type="ECO:0000256" key="5">
    <source>
        <dbReference type="ARBA" id="ARBA00022691"/>
    </source>
</evidence>
<comment type="caution">
    <text evidence="8">The sequence shown here is derived from an EMBL/GenBank/DDBJ whole genome shotgun (WGS) entry which is preliminary data.</text>
</comment>
<dbReference type="CDD" id="cd02440">
    <property type="entry name" value="AdoMet_MTases"/>
    <property type="match status" value="1"/>
</dbReference>
<evidence type="ECO:0000256" key="1">
    <source>
        <dbReference type="ARBA" id="ARBA00000142"/>
    </source>
</evidence>
<dbReference type="NCBIfam" id="TIGR00091">
    <property type="entry name" value="tRNA (guanosine(46)-N7)-methyltransferase TrmB"/>
    <property type="match status" value="1"/>
</dbReference>
<dbReference type="InterPro" id="IPR003358">
    <property type="entry name" value="tRNA_(Gua-N-7)_MeTrfase_Trmb"/>
</dbReference>
<keyword evidence="4 7" id="KW-0808">Transferase</keyword>
<feature type="binding site" evidence="7">
    <location>
        <position position="109"/>
    </location>
    <ligand>
        <name>S-adenosyl-L-methionine</name>
        <dbReference type="ChEBI" id="CHEBI:59789"/>
    </ligand>
</feature>
<name>A0A9D1EPS9_9FIRM</name>
<evidence type="ECO:0000313" key="8">
    <source>
        <dbReference type="EMBL" id="HIS25044.1"/>
    </source>
</evidence>
<evidence type="ECO:0000313" key="9">
    <source>
        <dbReference type="Proteomes" id="UP000823982"/>
    </source>
</evidence>
<evidence type="ECO:0000256" key="6">
    <source>
        <dbReference type="ARBA" id="ARBA00022694"/>
    </source>
</evidence>
<dbReference type="SUPFAM" id="SSF53335">
    <property type="entry name" value="S-adenosyl-L-methionine-dependent methyltransferases"/>
    <property type="match status" value="1"/>
</dbReference>
<comment type="caution">
    <text evidence="7">Lacks conserved residue(s) required for the propagation of feature annotation.</text>
</comment>
<gene>
    <name evidence="7 8" type="primary">trmB</name>
    <name evidence="8" type="ORF">IAD01_06550</name>
</gene>
<dbReference type="NCBIfam" id="NF001080">
    <property type="entry name" value="PRK00121.2-2"/>
    <property type="match status" value="1"/>
</dbReference>
<dbReference type="HAMAP" id="MF_01057">
    <property type="entry name" value="tRNA_methyltr_TrmB"/>
    <property type="match status" value="1"/>
</dbReference>
<dbReference type="Pfam" id="PF02390">
    <property type="entry name" value="Methyltransf_4"/>
    <property type="match status" value="1"/>
</dbReference>
<feature type="binding site" evidence="7">
    <location>
        <position position="135"/>
    </location>
    <ligand>
        <name>substrate</name>
    </ligand>
</feature>
<feature type="binding site" evidence="7">
    <location>
        <position position="167"/>
    </location>
    <ligand>
        <name>substrate</name>
    </ligand>
</feature>
<reference evidence="8" key="1">
    <citation type="submission" date="2020-10" db="EMBL/GenBank/DDBJ databases">
        <authorList>
            <person name="Gilroy R."/>
        </authorList>
    </citation>
    <scope>NUCLEOTIDE SEQUENCE</scope>
    <source>
        <strain evidence="8">CHK157-1446</strain>
    </source>
</reference>
<accession>A0A9D1EPS9</accession>
<evidence type="ECO:0000256" key="2">
    <source>
        <dbReference type="ARBA" id="ARBA00003015"/>
    </source>
</evidence>
<dbReference type="InterPro" id="IPR029063">
    <property type="entry name" value="SAM-dependent_MTases_sf"/>
</dbReference>
<keyword evidence="5 7" id="KW-0949">S-adenosyl-L-methionine</keyword>